<dbReference type="EMBL" id="CAADJA010000002">
    <property type="protein sequence ID" value="VFS45367.1"/>
    <property type="molecule type" value="Genomic_DNA"/>
</dbReference>
<keyword evidence="1" id="KW-1133">Transmembrane helix</keyword>
<dbReference type="Proteomes" id="UP000224974">
    <property type="component" value="Unassembled WGS sequence"/>
</dbReference>
<dbReference type="InterPro" id="IPR002881">
    <property type="entry name" value="DUF58"/>
</dbReference>
<dbReference type="SUPFAM" id="SSF53300">
    <property type="entry name" value="vWA-like"/>
    <property type="match status" value="1"/>
</dbReference>
<dbReference type="PANTHER" id="PTHR33608">
    <property type="entry name" value="BLL2464 PROTEIN"/>
    <property type="match status" value="1"/>
</dbReference>
<dbReference type="Pfam" id="PF01882">
    <property type="entry name" value="DUF58"/>
    <property type="match status" value="1"/>
</dbReference>
<feature type="transmembrane region" description="Helical" evidence="1">
    <location>
        <begin position="7"/>
        <end position="25"/>
    </location>
</feature>
<dbReference type="CDD" id="cd00198">
    <property type="entry name" value="vWFA"/>
    <property type="match status" value="1"/>
</dbReference>
<dbReference type="PANTHER" id="PTHR33608:SF3">
    <property type="entry name" value="SLR2013 PROTEIN"/>
    <property type="match status" value="1"/>
</dbReference>
<evidence type="ECO:0000313" key="5">
    <source>
        <dbReference type="Proteomes" id="UP000224974"/>
    </source>
</evidence>
<dbReference type="EMBL" id="PDDX01000001">
    <property type="protein sequence ID" value="PHI32378.1"/>
    <property type="molecule type" value="Genomic_DNA"/>
</dbReference>
<feature type="domain" description="DUF58" evidence="2">
    <location>
        <begin position="197"/>
        <end position="396"/>
    </location>
</feature>
<accession>A0A2C6DPV8</accession>
<dbReference type="Proteomes" id="UP000373449">
    <property type="component" value="Unassembled WGS sequence"/>
</dbReference>
<proteinExistence type="predicted"/>
<protein>
    <submittedName>
        <fullName evidence="3">DUF58 domain-containing protein</fullName>
    </submittedName>
</protein>
<evidence type="ECO:0000313" key="3">
    <source>
        <dbReference type="EMBL" id="PHI32378.1"/>
    </source>
</evidence>
<dbReference type="AlphaFoldDB" id="A0A2C6DPV8"/>
<evidence type="ECO:0000313" key="6">
    <source>
        <dbReference type="Proteomes" id="UP000373449"/>
    </source>
</evidence>
<evidence type="ECO:0000256" key="1">
    <source>
        <dbReference type="SAM" id="Phobius"/>
    </source>
</evidence>
<dbReference type="InterPro" id="IPR036465">
    <property type="entry name" value="vWFA_dom_sf"/>
</dbReference>
<dbReference type="STRING" id="1111728.GCA_000427805_02782"/>
<keyword evidence="1" id="KW-0812">Transmembrane</keyword>
<dbReference type="Gene3D" id="3.40.50.410">
    <property type="entry name" value="von Willebrand factor, type A domain"/>
    <property type="match status" value="1"/>
</dbReference>
<dbReference type="RefSeq" id="WP_051323352.1">
    <property type="nucleotide sequence ID" value="NZ_CAADJA010000002.1"/>
</dbReference>
<reference evidence="5" key="2">
    <citation type="submission" date="2017-09" db="EMBL/GenBank/DDBJ databases">
        <title>FDA dAtabase for Regulatory Grade micrObial Sequences (FDA-ARGOS): Supporting development and validation of Infectious Disease Dx tests.</title>
        <authorList>
            <person name="Minogue T."/>
            <person name="Wolcott M."/>
            <person name="Wasieloski L."/>
            <person name="Aguilar W."/>
            <person name="Moore D."/>
            <person name="Tallon L."/>
            <person name="Sadzewicz L."/>
            <person name="Ott S."/>
            <person name="Zhao X."/>
            <person name="Nagaraj S."/>
            <person name="Vavikolanu K."/>
            <person name="Aluvathingal J."/>
            <person name="Nadendla S."/>
            <person name="Sichtig H."/>
        </authorList>
    </citation>
    <scope>NUCLEOTIDE SEQUENCE [LARGE SCALE GENOMIC DNA]</scope>
    <source>
        <strain evidence="5">FDAARGOS_387</strain>
    </source>
</reference>
<organism evidence="3 5">
    <name type="scientific">Budvicia aquatica</name>
    <dbReference type="NCBI Taxonomy" id="82979"/>
    <lineage>
        <taxon>Bacteria</taxon>
        <taxon>Pseudomonadati</taxon>
        <taxon>Pseudomonadota</taxon>
        <taxon>Gammaproteobacteria</taxon>
        <taxon>Enterobacterales</taxon>
        <taxon>Budviciaceae</taxon>
        <taxon>Budvicia</taxon>
    </lineage>
</organism>
<evidence type="ECO:0000259" key="2">
    <source>
        <dbReference type="Pfam" id="PF01882"/>
    </source>
</evidence>
<reference evidence="3" key="1">
    <citation type="submission" date="2017-09" db="EMBL/GenBank/DDBJ databases">
        <title>FDA dAtabase for Regulatory Grade micrObial Sequences (FDA-ARGOS): Supporting development and validation of Infectious Disease Dx tests.</title>
        <authorList>
            <person name="Minogue T."/>
            <person name="Wolcott M."/>
            <person name="Wasieloski L."/>
            <person name="Aguilar W."/>
            <person name="Moore D."/>
            <person name="Tallon L.J."/>
            <person name="Sadzewicz L."/>
            <person name="Ott S."/>
            <person name="Zhao X."/>
            <person name="Nagaraj S."/>
            <person name="Vavikolanu K."/>
            <person name="Aluvathingal J."/>
            <person name="Nadendla S."/>
            <person name="Sichtig H."/>
        </authorList>
    </citation>
    <scope>NUCLEOTIDE SEQUENCE</scope>
    <source>
        <strain evidence="3">FDAARGOS_387</strain>
    </source>
</reference>
<sequence>MILPSNRLLIIAGLWFVGSIAVAIYPQLMSVWLIIGLILLLITMVDAARLSRQPIPEIVRTVGGSLPQTVWCEVKLSVTTQTLSAQRLQLKDSPPEKCEYDDRLIDINALPDQVTQVTYRIKPLMRGDLSFGKIHLRMISRWKLWLRQEQTGNGQKISIYPNFAPITQMALQTTITQPGMGFHKCRKRGQGMEFEQLREYRSGDTLRQIDWKATTRMRKMISREYQDERNQRIMIMVDCGRRMGASNGELTHFDHALDAVLLLSYVGLRYGDSVGLITFGGPERYLPPVRSINSINRVLHEVYDIQPTLSSSDFELAAQQLIARERKRSLVVVFTNLRDEDEQSLLASVRLLSKHHLVLVASLREAELDEAGSIPITNEQDAALRAAAAGYQAKRQAVLTRLRNAGTLCLDVQPQQLAVESVNRYLAIKAAGKL</sequence>
<evidence type="ECO:0000313" key="4">
    <source>
        <dbReference type="EMBL" id="VFS45367.1"/>
    </source>
</evidence>
<dbReference type="OrthoDB" id="9812729at2"/>
<keyword evidence="1" id="KW-0472">Membrane</keyword>
<gene>
    <name evidence="3" type="ORF">CRN84_25225</name>
    <name evidence="4" type="ORF">NCTC12282_00241</name>
</gene>
<name>A0A2C6DPV8_9GAMM</name>
<keyword evidence="5" id="KW-1185">Reference proteome</keyword>
<reference evidence="4 6" key="3">
    <citation type="submission" date="2019-03" db="EMBL/GenBank/DDBJ databases">
        <authorList>
            <consortium name="Pathogen Informatics"/>
        </authorList>
    </citation>
    <scope>NUCLEOTIDE SEQUENCE [LARGE SCALE GENOMIC DNA]</scope>
    <source>
        <strain evidence="4 6">NCTC12282</strain>
    </source>
</reference>